<sequence length="30" mass="3273">RPEFALVGIRLEGSPISGHMAPKSYLYPSV</sequence>
<protein>
    <submittedName>
        <fullName evidence="1">Uncharacterized protein</fullName>
    </submittedName>
</protein>
<dbReference type="EMBL" id="BART01035122">
    <property type="protein sequence ID" value="GAH11166.1"/>
    <property type="molecule type" value="Genomic_DNA"/>
</dbReference>
<organism evidence="1">
    <name type="scientific">marine sediment metagenome</name>
    <dbReference type="NCBI Taxonomy" id="412755"/>
    <lineage>
        <taxon>unclassified sequences</taxon>
        <taxon>metagenomes</taxon>
        <taxon>ecological metagenomes</taxon>
    </lineage>
</organism>
<dbReference type="AlphaFoldDB" id="X1CRU3"/>
<evidence type="ECO:0000313" key="1">
    <source>
        <dbReference type="EMBL" id="GAH11166.1"/>
    </source>
</evidence>
<gene>
    <name evidence="1" type="ORF">S01H4_59777</name>
</gene>
<name>X1CRU3_9ZZZZ</name>
<proteinExistence type="predicted"/>
<accession>X1CRU3</accession>
<comment type="caution">
    <text evidence="1">The sequence shown here is derived from an EMBL/GenBank/DDBJ whole genome shotgun (WGS) entry which is preliminary data.</text>
</comment>
<feature type="non-terminal residue" evidence="1">
    <location>
        <position position="1"/>
    </location>
</feature>
<reference evidence="1" key="1">
    <citation type="journal article" date="2014" name="Front. Microbiol.">
        <title>High frequency of phylogenetically diverse reductive dehalogenase-homologous genes in deep subseafloor sedimentary metagenomes.</title>
        <authorList>
            <person name="Kawai M."/>
            <person name="Futagami T."/>
            <person name="Toyoda A."/>
            <person name="Takaki Y."/>
            <person name="Nishi S."/>
            <person name="Hori S."/>
            <person name="Arai W."/>
            <person name="Tsubouchi T."/>
            <person name="Morono Y."/>
            <person name="Uchiyama I."/>
            <person name="Ito T."/>
            <person name="Fujiyama A."/>
            <person name="Inagaki F."/>
            <person name="Takami H."/>
        </authorList>
    </citation>
    <scope>NUCLEOTIDE SEQUENCE</scope>
    <source>
        <strain evidence="1">Expedition CK06-06</strain>
    </source>
</reference>